<dbReference type="AlphaFoldDB" id="A0A9N9P8A6"/>
<reference evidence="1" key="1">
    <citation type="submission" date="2021-06" db="EMBL/GenBank/DDBJ databases">
        <authorList>
            <person name="Kallberg Y."/>
            <person name="Tangrot J."/>
            <person name="Rosling A."/>
        </authorList>
    </citation>
    <scope>NUCLEOTIDE SEQUENCE</scope>
    <source>
        <strain evidence="1">MA453B</strain>
    </source>
</reference>
<name>A0A9N9P8A6_9GLOM</name>
<gene>
    <name evidence="1" type="ORF">DERYTH_LOCUS23127</name>
</gene>
<organism evidence="1 2">
    <name type="scientific">Dentiscutata erythropus</name>
    <dbReference type="NCBI Taxonomy" id="1348616"/>
    <lineage>
        <taxon>Eukaryota</taxon>
        <taxon>Fungi</taxon>
        <taxon>Fungi incertae sedis</taxon>
        <taxon>Mucoromycota</taxon>
        <taxon>Glomeromycotina</taxon>
        <taxon>Glomeromycetes</taxon>
        <taxon>Diversisporales</taxon>
        <taxon>Gigasporaceae</taxon>
        <taxon>Dentiscutata</taxon>
    </lineage>
</organism>
<comment type="caution">
    <text evidence="1">The sequence shown here is derived from an EMBL/GenBank/DDBJ whole genome shotgun (WGS) entry which is preliminary data.</text>
</comment>
<dbReference type="Proteomes" id="UP000789405">
    <property type="component" value="Unassembled WGS sequence"/>
</dbReference>
<dbReference type="EMBL" id="CAJVPY010034182">
    <property type="protein sequence ID" value="CAG8799744.1"/>
    <property type="molecule type" value="Genomic_DNA"/>
</dbReference>
<evidence type="ECO:0000313" key="2">
    <source>
        <dbReference type="Proteomes" id="UP000789405"/>
    </source>
</evidence>
<feature type="non-terminal residue" evidence="1">
    <location>
        <position position="44"/>
    </location>
</feature>
<evidence type="ECO:0000313" key="1">
    <source>
        <dbReference type="EMBL" id="CAG8799744.1"/>
    </source>
</evidence>
<sequence>GSWEYREVKMDFKMGITAWGTYGKMLVRRDSVRLKWTSKWAIRA</sequence>
<protein>
    <submittedName>
        <fullName evidence="1">5170_t:CDS:1</fullName>
    </submittedName>
</protein>
<keyword evidence="2" id="KW-1185">Reference proteome</keyword>
<proteinExistence type="predicted"/>
<accession>A0A9N9P8A6</accession>